<keyword evidence="7 18" id="KW-0406">Ion transport</keyword>
<feature type="domain" description="Neurotransmitter-gated ion-channel ligand-binding" evidence="19">
    <location>
        <begin position="143"/>
        <end position="239"/>
    </location>
</feature>
<sequence length="456" mass="51242">MYFLGGGRYVTVLEVPSQKDHAGYSSEHICTALFDLRRHWFIFFSTLFYSDAVTEVKTDIYVTSFGPVSDTDMVSITPKKGKEKDDSVGGRKQTAIFHSRFLVYFLGDILAHKFLTSIFGTILLFPCNFMFNKIYLGCLSFSVLLPFRLTIHAECPMHLEDFPMDVHACPLKFGSYAYTKAEVIYSWTLGKNKSVEVAQDGSRLNQYDLLGHVVGTEIIRSSTGEYVVMTTHFHLKRKIGYFVIQTYLPCIMTVILSQVSFWLNRESVPARTVFGVTTVLTMTTLSISARNSLPKVAYATAMDWFIAVCYAFVFSALIEFATVNYFTKRSWAWEGKKVPEALEMKKKTPAAPTKKSTTFNIVGTTYPINLAKDTEFSTISKSAAAPSASSTPTAIASPKATYVQDSPAETKTYNSVSKVDKISRIIFPVLFAIFNLVYWATYVNRESAIKGMIRKQ</sequence>
<feature type="transmembrane region" description="Helical" evidence="18">
    <location>
        <begin position="301"/>
        <end position="326"/>
    </location>
</feature>
<dbReference type="Gene3D" id="2.70.170.10">
    <property type="entry name" value="Neurotransmitter-gated ion-channel ligand-binding domain"/>
    <property type="match status" value="1"/>
</dbReference>
<name>A0A8C6I9L0_MUSSI</name>
<evidence type="ECO:0000259" key="19">
    <source>
        <dbReference type="Pfam" id="PF02931"/>
    </source>
</evidence>
<dbReference type="InterPro" id="IPR006029">
    <property type="entry name" value="Neurotrans-gated_channel_TM"/>
</dbReference>
<evidence type="ECO:0000256" key="11">
    <source>
        <dbReference type="ARBA" id="ARBA00023173"/>
    </source>
</evidence>
<dbReference type="Proteomes" id="UP000694415">
    <property type="component" value="Unplaced"/>
</dbReference>
<evidence type="ECO:0000256" key="5">
    <source>
        <dbReference type="ARBA" id="ARBA00022989"/>
    </source>
</evidence>
<reference evidence="21" key="2">
    <citation type="submission" date="2025-09" db="UniProtKB">
        <authorList>
            <consortium name="Ensembl"/>
        </authorList>
    </citation>
    <scope>IDENTIFICATION</scope>
</reference>
<dbReference type="InterPro" id="IPR038050">
    <property type="entry name" value="Neuro_actylchol_rec"/>
</dbReference>
<evidence type="ECO:0000256" key="8">
    <source>
        <dbReference type="ARBA" id="ARBA00023136"/>
    </source>
</evidence>
<keyword evidence="3 18" id="KW-0812">Transmembrane</keyword>
<dbReference type="Ensembl" id="ENSMSIT00000041188.1">
    <property type="protein sequence ID" value="ENSMSIP00000032649.1"/>
    <property type="gene ID" value="ENSMSIG00000027347.1"/>
</dbReference>
<dbReference type="InterPro" id="IPR006201">
    <property type="entry name" value="Neur_channel"/>
</dbReference>
<evidence type="ECO:0000256" key="9">
    <source>
        <dbReference type="ARBA" id="ARBA00023157"/>
    </source>
</evidence>
<keyword evidence="14" id="KW-0628">Postsynaptic cell membrane</keyword>
<keyword evidence="6" id="KW-0770">Synapse</keyword>
<dbReference type="GO" id="GO:0007214">
    <property type="term" value="P:gamma-aminobutyric acid signaling pathway"/>
    <property type="evidence" value="ECO:0007669"/>
    <property type="project" value="InterPro"/>
</dbReference>
<reference evidence="21" key="1">
    <citation type="submission" date="2025-08" db="UniProtKB">
        <authorList>
            <consortium name="Ensembl"/>
        </authorList>
    </citation>
    <scope>IDENTIFICATION</scope>
</reference>
<dbReference type="PRINTS" id="PR01079">
    <property type="entry name" value="GABAARALPHA"/>
</dbReference>
<keyword evidence="10" id="KW-0675">Receptor</keyword>
<organism evidence="21 22">
    <name type="scientific">Mus spicilegus</name>
    <name type="common">Mound-building mouse</name>
    <dbReference type="NCBI Taxonomy" id="10103"/>
    <lineage>
        <taxon>Eukaryota</taxon>
        <taxon>Metazoa</taxon>
        <taxon>Chordata</taxon>
        <taxon>Craniata</taxon>
        <taxon>Vertebrata</taxon>
        <taxon>Euteleostomi</taxon>
        <taxon>Mammalia</taxon>
        <taxon>Eutheria</taxon>
        <taxon>Euarchontoglires</taxon>
        <taxon>Glires</taxon>
        <taxon>Rodentia</taxon>
        <taxon>Myomorpha</taxon>
        <taxon>Muroidea</taxon>
        <taxon>Muridae</taxon>
        <taxon>Murinae</taxon>
        <taxon>Mus</taxon>
        <taxon>Mus</taxon>
    </lineage>
</organism>
<evidence type="ECO:0000259" key="20">
    <source>
        <dbReference type="Pfam" id="PF02932"/>
    </source>
</evidence>
<dbReference type="InterPro" id="IPR036734">
    <property type="entry name" value="Neur_chan_lig-bd_sf"/>
</dbReference>
<dbReference type="GO" id="GO:0034707">
    <property type="term" value="C:chloride channel complex"/>
    <property type="evidence" value="ECO:0007669"/>
    <property type="project" value="UniProtKB-KW"/>
</dbReference>
<keyword evidence="4" id="KW-0732">Signal</keyword>
<evidence type="ECO:0000256" key="16">
    <source>
        <dbReference type="ARBA" id="ARBA00023303"/>
    </source>
</evidence>
<evidence type="ECO:0000256" key="18">
    <source>
        <dbReference type="RuleBase" id="RU000687"/>
    </source>
</evidence>
<keyword evidence="9" id="KW-1015">Disulfide bond</keyword>
<dbReference type="InterPro" id="IPR001390">
    <property type="entry name" value="GABAAa_rcpt"/>
</dbReference>
<dbReference type="SUPFAM" id="SSF63712">
    <property type="entry name" value="Nicotinic receptor ligand binding domain-like"/>
    <property type="match status" value="1"/>
</dbReference>
<keyword evidence="5 18" id="KW-1133">Transmembrane helix</keyword>
<dbReference type="Pfam" id="PF02932">
    <property type="entry name" value="Neur_chan_memb"/>
    <property type="match status" value="1"/>
</dbReference>
<comment type="subcellular location">
    <subcellularLocation>
        <location evidence="17">Postsynaptic cell membrane</location>
        <topology evidence="17">Multi-pass membrane protein</topology>
    </subcellularLocation>
</comment>
<dbReference type="InterPro" id="IPR005433">
    <property type="entry name" value="GABBAa3_rcpt"/>
</dbReference>
<keyword evidence="8 18" id="KW-0472">Membrane</keyword>
<evidence type="ECO:0000256" key="4">
    <source>
        <dbReference type="ARBA" id="ARBA00022729"/>
    </source>
</evidence>
<evidence type="ECO:0008006" key="23">
    <source>
        <dbReference type="Google" id="ProtNLM"/>
    </source>
</evidence>
<dbReference type="PANTHER" id="PTHR18945">
    <property type="entry name" value="NEUROTRANSMITTER GATED ION CHANNEL"/>
    <property type="match status" value="1"/>
</dbReference>
<keyword evidence="16 18" id="KW-0407">Ion channel</keyword>
<evidence type="ECO:0000256" key="6">
    <source>
        <dbReference type="ARBA" id="ARBA00023018"/>
    </source>
</evidence>
<evidence type="ECO:0000256" key="12">
    <source>
        <dbReference type="ARBA" id="ARBA00023180"/>
    </source>
</evidence>
<dbReference type="PRINTS" id="PR00252">
    <property type="entry name" value="NRIONCHANNEL"/>
</dbReference>
<keyword evidence="2" id="KW-1003">Cell membrane</keyword>
<evidence type="ECO:0000256" key="10">
    <source>
        <dbReference type="ARBA" id="ARBA00023170"/>
    </source>
</evidence>
<evidence type="ECO:0000256" key="7">
    <source>
        <dbReference type="ARBA" id="ARBA00023065"/>
    </source>
</evidence>
<dbReference type="InterPro" id="IPR036719">
    <property type="entry name" value="Neuro-gated_channel_TM_sf"/>
</dbReference>
<keyword evidence="15" id="KW-1071">Ligand-gated ion channel</keyword>
<feature type="transmembrane region" description="Helical" evidence="18">
    <location>
        <begin position="101"/>
        <end position="122"/>
    </location>
</feature>
<evidence type="ECO:0000256" key="2">
    <source>
        <dbReference type="ARBA" id="ARBA00022475"/>
    </source>
</evidence>
<evidence type="ECO:0000256" key="13">
    <source>
        <dbReference type="ARBA" id="ARBA00023214"/>
    </source>
</evidence>
<dbReference type="GeneTree" id="ENSGT00940000159444"/>
<evidence type="ECO:0000313" key="21">
    <source>
        <dbReference type="Ensembl" id="ENSMSIP00000032649.1"/>
    </source>
</evidence>
<dbReference type="GO" id="GO:0045211">
    <property type="term" value="C:postsynaptic membrane"/>
    <property type="evidence" value="ECO:0007669"/>
    <property type="project" value="UniProtKB-SubCell"/>
</dbReference>
<keyword evidence="1 18" id="KW-0813">Transport</keyword>
<dbReference type="InterPro" id="IPR018000">
    <property type="entry name" value="Neurotransmitter_ion_chnl_CS"/>
</dbReference>
<dbReference type="InterPro" id="IPR047024">
    <property type="entry name" value="Gabra-1-6_TM"/>
</dbReference>
<dbReference type="InterPro" id="IPR006202">
    <property type="entry name" value="Neur_chan_lig-bd"/>
</dbReference>
<dbReference type="AlphaFoldDB" id="A0A8C6I9L0"/>
<comment type="similarity">
    <text evidence="18">Belongs to the ligand-gated ion channel (TC 1.A.9) family.</text>
</comment>
<dbReference type="PRINTS" id="PR01616">
    <property type="entry name" value="GABAARALPHA3"/>
</dbReference>
<keyword evidence="12" id="KW-0325">Glycoprotein</keyword>
<dbReference type="Pfam" id="PF02931">
    <property type="entry name" value="Neur_chan_LBD"/>
    <property type="match status" value="1"/>
</dbReference>
<evidence type="ECO:0000313" key="22">
    <source>
        <dbReference type="Proteomes" id="UP000694415"/>
    </source>
</evidence>
<dbReference type="PROSITE" id="PS00236">
    <property type="entry name" value="NEUROTR_ION_CHANNEL"/>
    <property type="match status" value="1"/>
</dbReference>
<dbReference type="PRINTS" id="PR00253">
    <property type="entry name" value="GABAARECEPTR"/>
</dbReference>
<feature type="transmembrane region" description="Helical" evidence="18">
    <location>
        <begin position="425"/>
        <end position="444"/>
    </location>
</feature>
<evidence type="ECO:0000256" key="1">
    <source>
        <dbReference type="ARBA" id="ARBA00022448"/>
    </source>
</evidence>
<dbReference type="InterPro" id="IPR006028">
    <property type="entry name" value="GABAA/Glycine_rcpt"/>
</dbReference>
<dbReference type="Gene3D" id="1.20.58.390">
    <property type="entry name" value="Neurotransmitter-gated ion-channel transmembrane domain"/>
    <property type="match status" value="1"/>
</dbReference>
<evidence type="ECO:0000256" key="14">
    <source>
        <dbReference type="ARBA" id="ARBA00023257"/>
    </source>
</evidence>
<accession>A0A8C6I9L0</accession>
<keyword evidence="22" id="KW-1185">Reference proteome</keyword>
<evidence type="ECO:0000256" key="3">
    <source>
        <dbReference type="ARBA" id="ARBA00022692"/>
    </source>
</evidence>
<feature type="domain" description="Neurotransmitter-gated ion-channel transmembrane" evidence="20">
    <location>
        <begin position="246"/>
        <end position="439"/>
    </location>
</feature>
<keyword evidence="13" id="KW-0868">Chloride</keyword>
<feature type="transmembrane region" description="Helical" evidence="18">
    <location>
        <begin position="269"/>
        <end position="289"/>
    </location>
</feature>
<dbReference type="FunFam" id="1.20.58.390:FF:000002">
    <property type="entry name" value="Putative gamma-aminobutyric acid receptor subunit alpha-5"/>
    <property type="match status" value="1"/>
</dbReference>
<keyword evidence="11" id="KW-0869">Chloride channel</keyword>
<dbReference type="SUPFAM" id="SSF90112">
    <property type="entry name" value="Neurotransmitter-gated ion-channel transmembrane pore"/>
    <property type="match status" value="1"/>
</dbReference>
<evidence type="ECO:0000256" key="17">
    <source>
        <dbReference type="ARBA" id="ARBA00034104"/>
    </source>
</evidence>
<protein>
    <recommendedName>
        <fullName evidence="23">Gamma-aminobutyric acid receptor subunit alpha-3</fullName>
    </recommendedName>
</protein>
<dbReference type="GO" id="GO:0004890">
    <property type="term" value="F:GABA-A receptor activity"/>
    <property type="evidence" value="ECO:0007669"/>
    <property type="project" value="Ensembl"/>
</dbReference>
<feature type="transmembrane region" description="Helical" evidence="18">
    <location>
        <begin position="239"/>
        <end position="263"/>
    </location>
</feature>
<dbReference type="CDD" id="cd19052">
    <property type="entry name" value="LGIC_TM_GABAAR_alpha"/>
    <property type="match status" value="1"/>
</dbReference>
<evidence type="ECO:0000256" key="15">
    <source>
        <dbReference type="ARBA" id="ARBA00023286"/>
    </source>
</evidence>
<proteinExistence type="inferred from homology"/>
<dbReference type="GO" id="GO:0022851">
    <property type="term" value="F:GABA-gated chloride ion channel activity"/>
    <property type="evidence" value="ECO:0007669"/>
    <property type="project" value="Ensembl"/>
</dbReference>